<keyword evidence="10" id="KW-1185">Reference proteome</keyword>
<evidence type="ECO:0000256" key="8">
    <source>
        <dbReference type="SAM" id="SignalP"/>
    </source>
</evidence>
<evidence type="ECO:0000313" key="10">
    <source>
        <dbReference type="Proteomes" id="UP000694520"/>
    </source>
</evidence>
<evidence type="ECO:0000256" key="3">
    <source>
        <dbReference type="ARBA" id="ARBA00022692"/>
    </source>
</evidence>
<protein>
    <submittedName>
        <fullName evidence="9">Transmembrane protein 9</fullName>
    </submittedName>
</protein>
<keyword evidence="8" id="KW-0732">Signal</keyword>
<evidence type="ECO:0000313" key="9">
    <source>
        <dbReference type="Ensembl" id="ENSBGRP00000039842.1"/>
    </source>
</evidence>
<proteinExistence type="inferred from homology"/>
<evidence type="ECO:0000256" key="4">
    <source>
        <dbReference type="ARBA" id="ARBA00022989"/>
    </source>
</evidence>
<keyword evidence="3 7" id="KW-0812">Transmembrane</keyword>
<feature type="transmembrane region" description="Helical" evidence="7">
    <location>
        <begin position="90"/>
        <end position="112"/>
    </location>
</feature>
<keyword evidence="5 7" id="KW-0472">Membrane</keyword>
<evidence type="ECO:0000256" key="5">
    <source>
        <dbReference type="ARBA" id="ARBA00023136"/>
    </source>
</evidence>
<name>A0A8C0AL11_BOSMU</name>
<dbReference type="Proteomes" id="UP000694520">
    <property type="component" value="Chromosome 14"/>
</dbReference>
<reference evidence="9" key="3">
    <citation type="submission" date="2025-09" db="UniProtKB">
        <authorList>
            <consortium name="Ensembl"/>
        </authorList>
    </citation>
    <scope>IDENTIFICATION</scope>
</reference>
<gene>
    <name evidence="9" type="primary">TMEM9</name>
</gene>
<evidence type="ECO:0000256" key="7">
    <source>
        <dbReference type="SAM" id="Phobius"/>
    </source>
</evidence>
<dbReference type="GO" id="GO:0005765">
    <property type="term" value="C:lysosomal membrane"/>
    <property type="evidence" value="ECO:0007669"/>
    <property type="project" value="InterPro"/>
</dbReference>
<evidence type="ECO:0000256" key="6">
    <source>
        <dbReference type="SAM" id="MobiDB-lite"/>
    </source>
</evidence>
<dbReference type="Pfam" id="PF05434">
    <property type="entry name" value="Tmemb_9"/>
    <property type="match status" value="1"/>
</dbReference>
<organism evidence="9 10">
    <name type="scientific">Bos mutus grunniens</name>
    <name type="common">Wild yak</name>
    <name type="synonym">Bos grunniens</name>
    <dbReference type="NCBI Taxonomy" id="30521"/>
    <lineage>
        <taxon>Eukaryota</taxon>
        <taxon>Metazoa</taxon>
        <taxon>Chordata</taxon>
        <taxon>Craniata</taxon>
        <taxon>Vertebrata</taxon>
        <taxon>Euteleostomi</taxon>
        <taxon>Mammalia</taxon>
        <taxon>Eutheria</taxon>
        <taxon>Laurasiatheria</taxon>
        <taxon>Artiodactyla</taxon>
        <taxon>Ruminantia</taxon>
        <taxon>Pecora</taxon>
        <taxon>Bovidae</taxon>
        <taxon>Bovinae</taxon>
        <taxon>Bos</taxon>
    </lineage>
</organism>
<dbReference type="AlphaFoldDB" id="A0A8C0AL11"/>
<dbReference type="PANTHER" id="PTHR13064">
    <property type="entry name" value="TRANSMEMBRANE PROTEIN 9 FAMILY MEMBER"/>
    <property type="match status" value="1"/>
</dbReference>
<dbReference type="Ensembl" id="ENSBGRT00000046217.1">
    <property type="protein sequence ID" value="ENSBGRP00000039842.1"/>
    <property type="gene ID" value="ENSBGRG00000025018.1"/>
</dbReference>
<feature type="signal peptide" evidence="8">
    <location>
        <begin position="1"/>
        <end position="20"/>
    </location>
</feature>
<reference evidence="9" key="2">
    <citation type="submission" date="2025-08" db="UniProtKB">
        <authorList>
            <consortium name="Ensembl"/>
        </authorList>
    </citation>
    <scope>IDENTIFICATION</scope>
</reference>
<comment type="subcellular location">
    <subcellularLocation>
        <location evidence="1">Membrane</location>
    </subcellularLocation>
</comment>
<evidence type="ECO:0000256" key="2">
    <source>
        <dbReference type="ARBA" id="ARBA00007264"/>
    </source>
</evidence>
<feature type="compositionally biased region" description="Pro residues" evidence="6">
    <location>
        <begin position="139"/>
        <end position="148"/>
    </location>
</feature>
<dbReference type="InterPro" id="IPR008853">
    <property type="entry name" value="TMEM9/TMEM9B"/>
</dbReference>
<feature type="region of interest" description="Disordered" evidence="6">
    <location>
        <begin position="127"/>
        <end position="152"/>
    </location>
</feature>
<evidence type="ECO:0000256" key="1">
    <source>
        <dbReference type="ARBA" id="ARBA00004370"/>
    </source>
</evidence>
<comment type="similarity">
    <text evidence="2">Belongs to the TMEM9 family.</text>
</comment>
<reference evidence="9" key="1">
    <citation type="submission" date="2019-05" db="EMBL/GenBank/DDBJ databases">
        <authorList>
            <person name="Zhang S."/>
            <person name="Liu J."/>
        </authorList>
    </citation>
    <scope>NUCLEOTIDE SEQUENCE [LARGE SCALE GENOMIC DNA]</scope>
</reference>
<dbReference type="PANTHER" id="PTHR13064:SF1">
    <property type="entry name" value="PROTON-TRANSPORTING V-TYPE ATPASE COMPLEX ASSEMBLY REGULATOR TMEM9"/>
    <property type="match status" value="1"/>
</dbReference>
<dbReference type="GeneTree" id="ENSGT00390000000819"/>
<keyword evidence="4 7" id="KW-1133">Transmembrane helix</keyword>
<sequence length="178" mass="19230">MKLLCVVAVVGSLLVPPAQANKSSEDIRCKCICPPYRNISGHIYNQNVSQKDCNCLHVVEPMPVPGHDVEAYCLLCECKYEERSTTTIKVIIVIYLSVVGALLLYMAFLMLVDPLIRKPDAYTERLHSEEESEVQALPAPCPPQPPGPVHSSPLSVLPSAVFPQGGLPFALPGAAGPP</sequence>
<accession>A0A8C0AL11</accession>
<feature type="chain" id="PRO_5034281312" evidence="8">
    <location>
        <begin position="21"/>
        <end position="178"/>
    </location>
</feature>